<keyword evidence="1" id="KW-0732">Signal</keyword>
<sequence length="171" mass="18349">MQIILLVRILDLECTLCVYVSFPGQRDAELGPFEKAVVETLLECANTAGLNISAIIDSNEVTDNGTIDLSNLTATGSTNARGISPRDGSEEPVKFDITEVIRILTQELPLGIVSSTLKGVLNLLKSLLVIPEVIICLVAKLPFVCAVLSRLTFLPIVGPTFGKMCPPKRGL</sequence>
<organism evidence="2">
    <name type="scientific">Photinus pyralis</name>
    <name type="common">Common eastern firefly</name>
    <name type="synonym">Lampyris pyralis</name>
    <dbReference type="NCBI Taxonomy" id="7054"/>
    <lineage>
        <taxon>Eukaryota</taxon>
        <taxon>Metazoa</taxon>
        <taxon>Ecdysozoa</taxon>
        <taxon>Arthropoda</taxon>
        <taxon>Hexapoda</taxon>
        <taxon>Insecta</taxon>
        <taxon>Pterygota</taxon>
        <taxon>Neoptera</taxon>
        <taxon>Endopterygota</taxon>
        <taxon>Coleoptera</taxon>
        <taxon>Polyphaga</taxon>
        <taxon>Elateriformia</taxon>
        <taxon>Elateroidea</taxon>
        <taxon>Lampyridae</taxon>
        <taxon>Lampyrinae</taxon>
        <taxon>Photinus</taxon>
    </lineage>
</organism>
<proteinExistence type="predicted"/>
<name>A0A1Y1MSJ4_PHOPY</name>
<accession>A0A1Y1MSJ4</accession>
<dbReference type="AlphaFoldDB" id="A0A1Y1MSJ4"/>
<protein>
    <submittedName>
        <fullName evidence="2">Uncharacterized protein</fullName>
    </submittedName>
</protein>
<evidence type="ECO:0000256" key="1">
    <source>
        <dbReference type="SAM" id="SignalP"/>
    </source>
</evidence>
<reference evidence="2" key="1">
    <citation type="journal article" date="2016" name="Sci. Rep.">
        <title>Molecular characterization of firefly nuptial gifts: a multi-omics approach sheds light on postcopulatory sexual selection.</title>
        <authorList>
            <person name="Al-Wathiqui N."/>
            <person name="Fallon T.R."/>
            <person name="South A."/>
            <person name="Weng J.K."/>
            <person name="Lewis S.M."/>
        </authorList>
    </citation>
    <scope>NUCLEOTIDE SEQUENCE</scope>
</reference>
<dbReference type="EMBL" id="GEZM01026756">
    <property type="protein sequence ID" value="JAV86956.1"/>
    <property type="molecule type" value="Transcribed_RNA"/>
</dbReference>
<evidence type="ECO:0000313" key="2">
    <source>
        <dbReference type="EMBL" id="JAV86956.1"/>
    </source>
</evidence>
<feature type="signal peptide" evidence="1">
    <location>
        <begin position="1"/>
        <end position="17"/>
    </location>
</feature>
<feature type="chain" id="PRO_5012620989" evidence="1">
    <location>
        <begin position="18"/>
        <end position="171"/>
    </location>
</feature>